<accession>A0A3L7JVB3</accession>
<dbReference type="OrthoDB" id="2628693at2"/>
<name>A0A3L7JVB3_9BACI</name>
<dbReference type="RefSeq" id="WP_121681781.1">
    <property type="nucleotide sequence ID" value="NZ_RCVZ01000013.1"/>
</dbReference>
<protein>
    <submittedName>
        <fullName evidence="1">Uncharacterized protein</fullName>
    </submittedName>
</protein>
<comment type="caution">
    <text evidence="1">The sequence shown here is derived from an EMBL/GenBank/DDBJ whole genome shotgun (WGS) entry which is preliminary data.</text>
</comment>
<dbReference type="AlphaFoldDB" id="A0A3L7JVB3"/>
<sequence length="62" mass="7351">MDIDLFPSKHELIDIFESEPSGLDEDMPWYYNQLRFVLKRNESVLEAEIMPSVSDVKLRLHN</sequence>
<dbReference type="EMBL" id="RCVZ01000013">
    <property type="protein sequence ID" value="RLQ93611.1"/>
    <property type="molecule type" value="Genomic_DNA"/>
</dbReference>
<dbReference type="Proteomes" id="UP000276770">
    <property type="component" value="Unassembled WGS sequence"/>
</dbReference>
<evidence type="ECO:0000313" key="1">
    <source>
        <dbReference type="EMBL" id="RLQ93611.1"/>
    </source>
</evidence>
<evidence type="ECO:0000313" key="2">
    <source>
        <dbReference type="Proteomes" id="UP000276770"/>
    </source>
</evidence>
<organism evidence="1 2">
    <name type="scientific">Falsibacillus albus</name>
    <dbReference type="NCBI Taxonomy" id="2478915"/>
    <lineage>
        <taxon>Bacteria</taxon>
        <taxon>Bacillati</taxon>
        <taxon>Bacillota</taxon>
        <taxon>Bacilli</taxon>
        <taxon>Bacillales</taxon>
        <taxon>Bacillaceae</taxon>
        <taxon>Falsibacillus</taxon>
    </lineage>
</organism>
<keyword evidence="2" id="KW-1185">Reference proteome</keyword>
<reference evidence="1 2" key="1">
    <citation type="submission" date="2018-10" db="EMBL/GenBank/DDBJ databases">
        <title>Falsibacillus sp. genome draft.</title>
        <authorList>
            <person name="Shi S."/>
        </authorList>
    </citation>
    <scope>NUCLEOTIDE SEQUENCE [LARGE SCALE GENOMIC DNA]</scope>
    <source>
        <strain evidence="1 2">GY 10110</strain>
    </source>
</reference>
<proteinExistence type="predicted"/>
<gene>
    <name evidence="1" type="ORF">D9X91_16640</name>
</gene>